<feature type="domain" description="R3H" evidence="1">
    <location>
        <begin position="77"/>
        <end position="125"/>
    </location>
</feature>
<dbReference type="InterPro" id="IPR036867">
    <property type="entry name" value="R3H_dom_sf"/>
</dbReference>
<organism evidence="2 3">
    <name type="scientific">Smittium angustum</name>
    <dbReference type="NCBI Taxonomy" id="133377"/>
    <lineage>
        <taxon>Eukaryota</taxon>
        <taxon>Fungi</taxon>
        <taxon>Fungi incertae sedis</taxon>
        <taxon>Zoopagomycota</taxon>
        <taxon>Kickxellomycotina</taxon>
        <taxon>Harpellomycetes</taxon>
        <taxon>Harpellales</taxon>
        <taxon>Legeriomycetaceae</taxon>
        <taxon>Smittium</taxon>
    </lineage>
</organism>
<comment type="caution">
    <text evidence="2">The sequence shown here is derived from an EMBL/GenBank/DDBJ whole genome shotgun (WGS) entry which is preliminary data.</text>
</comment>
<dbReference type="AlphaFoldDB" id="A0A2U1J9J9"/>
<dbReference type="InterPro" id="IPR001374">
    <property type="entry name" value="R3H_dom"/>
</dbReference>
<proteinExistence type="predicted"/>
<name>A0A2U1J9J9_SMIAN</name>
<dbReference type="GO" id="GO:0003676">
    <property type="term" value="F:nucleic acid binding"/>
    <property type="evidence" value="ECO:0007669"/>
    <property type="project" value="InterPro"/>
</dbReference>
<reference evidence="2 3" key="1">
    <citation type="journal article" date="2018" name="MBio">
        <title>Comparative Genomics Reveals the Core Gene Toolbox for the Fungus-Insect Symbiosis.</title>
        <authorList>
            <person name="Wang Y."/>
            <person name="Stata M."/>
            <person name="Wang W."/>
            <person name="Stajich J.E."/>
            <person name="White M.M."/>
            <person name="Moncalvo J.M."/>
        </authorList>
    </citation>
    <scope>NUCLEOTIDE SEQUENCE [LARGE SCALE GENOMIC DNA]</scope>
    <source>
        <strain evidence="2 3">AUS-126-30</strain>
    </source>
</reference>
<evidence type="ECO:0000313" key="3">
    <source>
        <dbReference type="Proteomes" id="UP000245591"/>
    </source>
</evidence>
<evidence type="ECO:0000259" key="1">
    <source>
        <dbReference type="Pfam" id="PF01424"/>
    </source>
</evidence>
<dbReference type="SUPFAM" id="SSF82708">
    <property type="entry name" value="R3H domain"/>
    <property type="match status" value="1"/>
</dbReference>
<dbReference type="Pfam" id="PF01424">
    <property type="entry name" value="R3H"/>
    <property type="match status" value="1"/>
</dbReference>
<dbReference type="Proteomes" id="UP000245591">
    <property type="component" value="Unassembled WGS sequence"/>
</dbReference>
<keyword evidence="3" id="KW-1185">Reference proteome</keyword>
<accession>A0A2U1J9J9</accession>
<sequence length="553" mass="63971">MNQNLKSNNKESGSSDKLDLDKIVRQIEEKYKKNLKINDAVNSEPIQSYSHVCCKDNQNSQTVAFLREIINNPDFTEFVLDTEKKLDGFIVSLETQLIFPPFPPKKRKIIHNAAEYFCLSHYTREDKTKIYVNKQECSSKPSTSISSFLETPDYERKHLKTVVPKIMKRETIVQSSSPLKSLPKESTSDLKMNNQHDKGFHFSSSHQSKSSSVFIQKPAYQKQMDHFKPISIKKNLLSIEEKEKLYIEARKKIFDNEQQSEGFVNTNTNTKLPANEQNLTKTNTFNTNSVKYEYKKAYSTIPWSLSENNLNPTNYQLEDAKDYKRNIELYNSSHHKKRLDLVNDPLQRHKITHTTFYPESSVSNTYSNSSSNTRFQDENYNFSPSVNYQPWNSDPVYGHTNINNARDEYQYPRNGASDFLATVPDCGSYNINNQMGLVNESISNVHQNYHGSYQFYEKKYNDFSNQTQIKPINRTLKPQPNVEIGETSYKPNQSNNIIDNNHVNTSLVGVNTDVTSAPTRVPRTNVGYINEYFNRNLQIFDEKGLDKLKKSSE</sequence>
<dbReference type="EMBL" id="MBFU01000136">
    <property type="protein sequence ID" value="PWA01746.1"/>
    <property type="molecule type" value="Genomic_DNA"/>
</dbReference>
<dbReference type="CDD" id="cd02325">
    <property type="entry name" value="R3H"/>
    <property type="match status" value="1"/>
</dbReference>
<evidence type="ECO:0000313" key="2">
    <source>
        <dbReference type="EMBL" id="PWA01746.1"/>
    </source>
</evidence>
<dbReference type="Gene3D" id="3.30.1370.50">
    <property type="entry name" value="R3H-like domain"/>
    <property type="match status" value="1"/>
</dbReference>
<protein>
    <recommendedName>
        <fullName evidence="1">R3H domain-containing protein</fullName>
    </recommendedName>
</protein>
<gene>
    <name evidence="2" type="ORF">BB558_002136</name>
</gene>